<keyword evidence="2" id="KW-0732">Signal</keyword>
<reference evidence="3 4" key="1">
    <citation type="submission" date="2019-11" db="EMBL/GenBank/DDBJ databases">
        <title>Whole genome sequence of Oryza granulata.</title>
        <authorList>
            <person name="Li W."/>
        </authorList>
    </citation>
    <scope>NUCLEOTIDE SEQUENCE [LARGE SCALE GENOMIC DNA]</scope>
    <source>
        <strain evidence="4">cv. Menghai</strain>
        <tissue evidence="3">Leaf</tissue>
    </source>
</reference>
<gene>
    <name evidence="3" type="ORF">E2562_012958</name>
</gene>
<feature type="region of interest" description="Disordered" evidence="1">
    <location>
        <begin position="68"/>
        <end position="98"/>
    </location>
</feature>
<dbReference type="Proteomes" id="UP000479710">
    <property type="component" value="Unassembled WGS sequence"/>
</dbReference>
<sequence>MAKLAVVATLILAAVMAATTMPSSRGIRLLEGSAADEFTVVPPTATAGAPLSLMWIVMPLRDLDGGTLSEEVGAGPAPAPAETYREGDLENKVPVLGP</sequence>
<keyword evidence="4" id="KW-1185">Reference proteome</keyword>
<organism evidence="3 4">
    <name type="scientific">Oryza meyeriana var. granulata</name>
    <dbReference type="NCBI Taxonomy" id="110450"/>
    <lineage>
        <taxon>Eukaryota</taxon>
        <taxon>Viridiplantae</taxon>
        <taxon>Streptophyta</taxon>
        <taxon>Embryophyta</taxon>
        <taxon>Tracheophyta</taxon>
        <taxon>Spermatophyta</taxon>
        <taxon>Magnoliopsida</taxon>
        <taxon>Liliopsida</taxon>
        <taxon>Poales</taxon>
        <taxon>Poaceae</taxon>
        <taxon>BOP clade</taxon>
        <taxon>Oryzoideae</taxon>
        <taxon>Oryzeae</taxon>
        <taxon>Oryzinae</taxon>
        <taxon>Oryza</taxon>
        <taxon>Oryza meyeriana</taxon>
    </lineage>
</organism>
<feature type="signal peptide" evidence="2">
    <location>
        <begin position="1"/>
        <end position="17"/>
    </location>
</feature>
<evidence type="ECO:0000256" key="2">
    <source>
        <dbReference type="SAM" id="SignalP"/>
    </source>
</evidence>
<dbReference type="OrthoDB" id="10577152at2759"/>
<protein>
    <submittedName>
        <fullName evidence="3">Uncharacterized protein</fullName>
    </submittedName>
</protein>
<name>A0A6G1DIL4_9ORYZ</name>
<evidence type="ECO:0000256" key="1">
    <source>
        <dbReference type="SAM" id="MobiDB-lite"/>
    </source>
</evidence>
<accession>A0A6G1DIL4</accession>
<proteinExistence type="predicted"/>
<dbReference type="AlphaFoldDB" id="A0A6G1DIL4"/>
<evidence type="ECO:0000313" key="3">
    <source>
        <dbReference type="EMBL" id="KAF0912042.1"/>
    </source>
</evidence>
<comment type="caution">
    <text evidence="3">The sequence shown here is derived from an EMBL/GenBank/DDBJ whole genome shotgun (WGS) entry which is preliminary data.</text>
</comment>
<evidence type="ECO:0000313" key="4">
    <source>
        <dbReference type="Proteomes" id="UP000479710"/>
    </source>
</evidence>
<feature type="chain" id="PRO_5026307063" evidence="2">
    <location>
        <begin position="18"/>
        <end position="98"/>
    </location>
</feature>
<dbReference type="EMBL" id="SPHZ02000006">
    <property type="protein sequence ID" value="KAF0912042.1"/>
    <property type="molecule type" value="Genomic_DNA"/>
</dbReference>